<organism evidence="1 2">
    <name type="scientific">Faecalibacterium duncaniae (strain DSM 17677 / JCM 31915 / A2-165)</name>
    <name type="common">Faecalibacterium prausnitzii</name>
    <dbReference type="NCBI Taxonomy" id="411483"/>
    <lineage>
        <taxon>Bacteria</taxon>
        <taxon>Bacillati</taxon>
        <taxon>Bacillota</taxon>
        <taxon>Clostridia</taxon>
        <taxon>Eubacteriales</taxon>
        <taxon>Oscillospiraceae</taxon>
        <taxon>Faecalibacterium</taxon>
    </lineage>
</organism>
<dbReference type="HOGENOM" id="CLU_2787708_0_0_9"/>
<gene>
    <name evidence="1" type="ORF">FAEPRAA2165_00383</name>
</gene>
<dbReference type="AlphaFoldDB" id="C7H288"/>
<name>C7H288_FAED2</name>
<keyword evidence="2" id="KW-1185">Reference proteome</keyword>
<evidence type="ECO:0000313" key="1">
    <source>
        <dbReference type="EMBL" id="EEU97801.1"/>
    </source>
</evidence>
<proteinExistence type="predicted"/>
<reference evidence="1" key="1">
    <citation type="submission" date="2009-08" db="EMBL/GenBank/DDBJ databases">
        <authorList>
            <person name="Weinstock G."/>
            <person name="Sodergren E."/>
            <person name="Clifton S."/>
            <person name="Fulton L."/>
            <person name="Fulton B."/>
            <person name="Courtney L."/>
            <person name="Fronick C."/>
            <person name="Harrison M."/>
            <person name="Strong C."/>
            <person name="Farmer C."/>
            <person name="Delahaunty K."/>
            <person name="Markovic C."/>
            <person name="Hall O."/>
            <person name="Minx P."/>
            <person name="Tomlinson C."/>
            <person name="Mitreva M."/>
            <person name="Nelson J."/>
            <person name="Hou S."/>
            <person name="Wollam A."/>
            <person name="Pepin K.H."/>
            <person name="Johnson M."/>
            <person name="Bhonagiri V."/>
            <person name="Nash W.E."/>
            <person name="Warren W."/>
            <person name="Chinwalla A."/>
            <person name="Mardis E.R."/>
            <person name="Wilson R.K."/>
        </authorList>
    </citation>
    <scope>NUCLEOTIDE SEQUENCE [LARGE SCALE GENOMIC DNA]</scope>
    <source>
        <strain evidence="1">A2-165</strain>
    </source>
</reference>
<comment type="caution">
    <text evidence="1">The sequence shown here is derived from an EMBL/GenBank/DDBJ whole genome shotgun (WGS) entry which is preliminary data.</text>
</comment>
<sequence length="68" mass="7085">MAQSSDTKGGLTMQRKKVPAGHHRFGLARLVLVLALLFLVVALTAGLAGCLFQPVLAARGTLLFLPGA</sequence>
<protein>
    <submittedName>
        <fullName evidence="1">Uncharacterized protein</fullName>
    </submittedName>
</protein>
<accession>C7H288</accession>
<evidence type="ECO:0000313" key="2">
    <source>
        <dbReference type="Proteomes" id="UP000004619"/>
    </source>
</evidence>
<dbReference type="Proteomes" id="UP000004619">
    <property type="component" value="Unassembled WGS sequence"/>
</dbReference>
<dbReference type="STRING" id="411483.FAEPRAA2165_00383"/>
<dbReference type="EMBL" id="ACOP02000008">
    <property type="protein sequence ID" value="EEU97801.1"/>
    <property type="molecule type" value="Genomic_DNA"/>
</dbReference>